<accession>A0ACC3S7B2</accession>
<reference evidence="1" key="1">
    <citation type="submission" date="2024-02" db="EMBL/GenBank/DDBJ databases">
        <title>Metagenome Assembled Genome of Zalaria obscura JY119.</title>
        <authorList>
            <person name="Vighnesh L."/>
            <person name="Jagadeeshwari U."/>
            <person name="Venkata Ramana C."/>
            <person name="Sasikala C."/>
        </authorList>
    </citation>
    <scope>NUCLEOTIDE SEQUENCE</scope>
    <source>
        <strain evidence="1">JY119</strain>
    </source>
</reference>
<organism evidence="1 2">
    <name type="scientific">Zalaria obscura</name>
    <dbReference type="NCBI Taxonomy" id="2024903"/>
    <lineage>
        <taxon>Eukaryota</taxon>
        <taxon>Fungi</taxon>
        <taxon>Dikarya</taxon>
        <taxon>Ascomycota</taxon>
        <taxon>Pezizomycotina</taxon>
        <taxon>Dothideomycetes</taxon>
        <taxon>Dothideomycetidae</taxon>
        <taxon>Dothideales</taxon>
        <taxon>Zalariaceae</taxon>
        <taxon>Zalaria</taxon>
    </lineage>
</organism>
<dbReference type="EMBL" id="JAMKPW020000038">
    <property type="protein sequence ID" value="KAK8200676.1"/>
    <property type="molecule type" value="Genomic_DNA"/>
</dbReference>
<sequence>MSTTMLVTRHIQDHNEANTTLWTYFGYPSRVMPCTSDAGTCEYLAAVYWMHSVSVLYTFILWAVIGGILALWIGYRILRSNHRQAEIKTPFDRGFGALETAGRRCLLPEAPLRRFFGRVTRLQVAVLACLLGYLLIFSLVGIVYKTWVTPVKKSPGFYNTRTGLGGFADRVGALAFALTPLTVALAQRESILSLVTGIPHQHLNFLHRWTGYVIFIQSFLHTLGWTIVEAKLYQPQPSVYKTFIAEQYIIFGIVAMLFVTALTVLSTRWAIRLTGYEVFRKLHWGFAALYLGACWGHWDKLAFWMYASIIILFLDQGLRLFRTLLIHTGLRKGSARGLGFRCATATLRHFGAREEDSLVRLDFDFEHGPWRPGQHFYLCFPTLGIWQSHPLTPSSSPVDGRLQHHTYLIRTRGGITAQMASLAQQGGTATTPVILSGPYGRGFDGVGSQNLLAVAGGSGVTFALPLVMEASARKGSHAVELVWAVRYTRDLEWLGGELGALKKGLAVQELARLRVRVFVTREDGSSSDADYSEGEKEKDFGGVSDSDSDSASSSTEASGIADLVSELPGFSVTYMAGRQPCVEEIVADFAERAAIIGGSSLVVGSGPEGLGADLRAAVAKRKQPGKVWAGDAEGEWGMYWDSRE</sequence>
<dbReference type="Proteomes" id="UP001320706">
    <property type="component" value="Unassembled WGS sequence"/>
</dbReference>
<proteinExistence type="predicted"/>
<comment type="caution">
    <text evidence="1">The sequence shown here is derived from an EMBL/GenBank/DDBJ whole genome shotgun (WGS) entry which is preliminary data.</text>
</comment>
<protein>
    <submittedName>
        <fullName evidence="1">Uncharacterized protein</fullName>
    </submittedName>
</protein>
<keyword evidence="2" id="KW-1185">Reference proteome</keyword>
<evidence type="ECO:0000313" key="1">
    <source>
        <dbReference type="EMBL" id="KAK8200676.1"/>
    </source>
</evidence>
<gene>
    <name evidence="1" type="ORF">M8818_005991</name>
</gene>
<name>A0ACC3S7B2_9PEZI</name>
<evidence type="ECO:0000313" key="2">
    <source>
        <dbReference type="Proteomes" id="UP001320706"/>
    </source>
</evidence>